<evidence type="ECO:0000256" key="1">
    <source>
        <dbReference type="SAM" id="Phobius"/>
    </source>
</evidence>
<proteinExistence type="predicted"/>
<reference evidence="2 3" key="1">
    <citation type="submission" date="2016-10" db="EMBL/GenBank/DDBJ databases">
        <authorList>
            <person name="de Groot N.N."/>
        </authorList>
    </citation>
    <scope>NUCLEOTIDE SEQUENCE [LARGE SCALE GENOMIC DNA]</scope>
    <source>
        <strain evidence="2 3">ATCC 43154</strain>
    </source>
</reference>
<keyword evidence="1" id="KW-0472">Membrane</keyword>
<organism evidence="2 3">
    <name type="scientific">Rugamonas rubra</name>
    <dbReference type="NCBI Taxonomy" id="758825"/>
    <lineage>
        <taxon>Bacteria</taxon>
        <taxon>Pseudomonadati</taxon>
        <taxon>Pseudomonadota</taxon>
        <taxon>Betaproteobacteria</taxon>
        <taxon>Burkholderiales</taxon>
        <taxon>Oxalobacteraceae</taxon>
        <taxon>Telluria group</taxon>
        <taxon>Rugamonas</taxon>
    </lineage>
</organism>
<feature type="transmembrane region" description="Helical" evidence="1">
    <location>
        <begin position="20"/>
        <end position="42"/>
    </location>
</feature>
<evidence type="ECO:0008006" key="4">
    <source>
        <dbReference type="Google" id="ProtNLM"/>
    </source>
</evidence>
<keyword evidence="1" id="KW-0812">Transmembrane</keyword>
<keyword evidence="3" id="KW-1185">Reference proteome</keyword>
<name>A0A1I4L2X6_9BURK</name>
<keyword evidence="1" id="KW-1133">Transmembrane helix</keyword>
<evidence type="ECO:0000313" key="3">
    <source>
        <dbReference type="Proteomes" id="UP000199470"/>
    </source>
</evidence>
<sequence length="187" mass="20234">MTALPVPALLLRARLGLARLGPFACVALALCLLGLGAWAWLLPQRAEQAALQARPLPPLAPPSLLAAAPTANQNLADFYDALGERRYSEQQVKILFGLAAKSGLTLSQGEYKSGYDKASRVATYQVTLPVKGGYAAIWQFCIEALRSMPFAALDELSFRRESIAEPVVEARLRLTLYLKDAEPAVLP</sequence>
<dbReference type="OrthoDB" id="9096701at2"/>
<dbReference type="STRING" id="758825.SAMN02982985_01779"/>
<dbReference type="EMBL" id="FOTW01000008">
    <property type="protein sequence ID" value="SFL85017.1"/>
    <property type="molecule type" value="Genomic_DNA"/>
</dbReference>
<dbReference type="AlphaFoldDB" id="A0A1I4L2X6"/>
<accession>A0A1I4L2X6</accession>
<gene>
    <name evidence="2" type="ORF">SAMN02982985_01779</name>
</gene>
<protein>
    <recommendedName>
        <fullName evidence="4">Transmembrane protein</fullName>
    </recommendedName>
</protein>
<evidence type="ECO:0000313" key="2">
    <source>
        <dbReference type="EMBL" id="SFL85017.1"/>
    </source>
</evidence>
<dbReference type="Proteomes" id="UP000199470">
    <property type="component" value="Unassembled WGS sequence"/>
</dbReference>
<dbReference type="RefSeq" id="WP_093386468.1">
    <property type="nucleotide sequence ID" value="NZ_FOTW01000008.1"/>
</dbReference>